<dbReference type="Gene3D" id="3.30.70.330">
    <property type="match status" value="2"/>
</dbReference>
<dbReference type="Pfam" id="PF00076">
    <property type="entry name" value="RRM_1"/>
    <property type="match status" value="1"/>
</dbReference>
<evidence type="ECO:0000259" key="4">
    <source>
        <dbReference type="PROSITE" id="PS50102"/>
    </source>
</evidence>
<feature type="compositionally biased region" description="Basic and acidic residues" evidence="3">
    <location>
        <begin position="38"/>
        <end position="64"/>
    </location>
</feature>
<feature type="region of interest" description="Disordered" evidence="3">
    <location>
        <begin position="193"/>
        <end position="334"/>
    </location>
</feature>
<dbReference type="InterPro" id="IPR035979">
    <property type="entry name" value="RBD_domain_sf"/>
</dbReference>
<dbReference type="EMBL" id="NWSH01002297">
    <property type="protein sequence ID" value="PCG68604.1"/>
    <property type="molecule type" value="Genomic_DNA"/>
</dbReference>
<protein>
    <recommendedName>
        <fullName evidence="4">RRM domain-containing protein</fullName>
    </recommendedName>
</protein>
<evidence type="ECO:0000313" key="5">
    <source>
        <dbReference type="EMBL" id="PCG68604.1"/>
    </source>
</evidence>
<dbReference type="STRING" id="7102.A0A2A4JAP4"/>
<keyword evidence="1 2" id="KW-0694">RNA-binding</keyword>
<feature type="region of interest" description="Disordered" evidence="3">
    <location>
        <begin position="583"/>
        <end position="604"/>
    </location>
</feature>
<dbReference type="InterPro" id="IPR012677">
    <property type="entry name" value="Nucleotide-bd_a/b_plait_sf"/>
</dbReference>
<sequence>MKSKSFDLKQSSAEKHAFDKTLDFVGLYKSIADTNKVAEKRKSDEAINKETVKAKAGIPKRELTPNKNKKRSKQDTLVISQIKIDGSNLNTSSSRSSPVNDFKVTSTPNASSKNQDQTGGVKSIMKNKSLTEHCTMSGDSPRSTASSGKPKKRNKSVSFMLDDNEEVVVKRTKSDDSKVSIKSGTAAKTVVKDKNKNIKKLKKYQQSEKENKANEVNNLNMDVDANKTVPLEKKPAKFNKTKKMLGESSGDGKSQSQEIKEKKKKIKKVKKPKAEQSSEPTDMDNNNEVPAETKPKKLKKKKVKASPAETTEAEGEPAPKSRKKDAKPEAIAEDLENLSIGDNAHTLTNLLDEMTVVDKEKRKKLRQKFNKNKKPKGPAVASKEDAEKTEEVKEKIKWKKRKWNKDKKGETDEDSLAHTVIVENLPISIMLNYKKLLTEQFVKHGPIRKIGIAEVYPTEESKPVFTTTINFHSNVAAEKALEENHTYVDNSRIRVKRALPATQTTLVVRSYAELTDQALSTTFLGVGKIRSIRHLVKGKKTMSTAFIEFDGPEAVERAIKQAGDSKIGGKKIHLSKFEIRAKKVKKHKSEGDSAADADSEDSTD</sequence>
<proteinExistence type="predicted"/>
<dbReference type="SUPFAM" id="SSF54928">
    <property type="entry name" value="RNA-binding domain, RBD"/>
    <property type="match status" value="1"/>
</dbReference>
<accession>A0A2A4JAP4</accession>
<reference evidence="5" key="1">
    <citation type="submission" date="2017-09" db="EMBL/GenBank/DDBJ databases">
        <title>Contemporary evolution of a Lepidopteran species, Heliothis virescens, in response to modern agricultural practices.</title>
        <authorList>
            <person name="Fritz M.L."/>
            <person name="Deyonke A.M."/>
            <person name="Papanicolaou A."/>
            <person name="Micinski S."/>
            <person name="Westbrook J."/>
            <person name="Gould F."/>
        </authorList>
    </citation>
    <scope>NUCLEOTIDE SEQUENCE [LARGE SCALE GENOMIC DNA]</scope>
    <source>
        <strain evidence="5">HvINT-</strain>
        <tissue evidence="5">Whole body</tissue>
    </source>
</reference>
<dbReference type="CDD" id="cd00590">
    <property type="entry name" value="RRM_SF"/>
    <property type="match status" value="2"/>
</dbReference>
<feature type="domain" description="RRM" evidence="4">
    <location>
        <begin position="504"/>
        <end position="579"/>
    </location>
</feature>
<feature type="compositionally biased region" description="Polar residues" evidence="3">
    <location>
        <begin position="275"/>
        <end position="288"/>
    </location>
</feature>
<name>A0A2A4JAP4_HELVI</name>
<feature type="domain" description="RRM" evidence="4">
    <location>
        <begin position="418"/>
        <end position="500"/>
    </location>
</feature>
<feature type="region of interest" description="Disordered" evidence="3">
    <location>
        <begin position="38"/>
        <end position="159"/>
    </location>
</feature>
<gene>
    <name evidence="5" type="ORF">B5V51_5029</name>
</gene>
<dbReference type="GO" id="GO:0003723">
    <property type="term" value="F:RNA binding"/>
    <property type="evidence" value="ECO:0007669"/>
    <property type="project" value="UniProtKB-UniRule"/>
</dbReference>
<feature type="compositionally biased region" description="Acidic residues" evidence="3">
    <location>
        <begin position="593"/>
        <end position="604"/>
    </location>
</feature>
<evidence type="ECO:0000256" key="1">
    <source>
        <dbReference type="ARBA" id="ARBA00022884"/>
    </source>
</evidence>
<dbReference type="SMART" id="SM00360">
    <property type="entry name" value="RRM"/>
    <property type="match status" value="2"/>
</dbReference>
<organism evidence="5">
    <name type="scientific">Heliothis virescens</name>
    <name type="common">Tobacco budworm moth</name>
    <dbReference type="NCBI Taxonomy" id="7102"/>
    <lineage>
        <taxon>Eukaryota</taxon>
        <taxon>Metazoa</taxon>
        <taxon>Ecdysozoa</taxon>
        <taxon>Arthropoda</taxon>
        <taxon>Hexapoda</taxon>
        <taxon>Insecta</taxon>
        <taxon>Pterygota</taxon>
        <taxon>Neoptera</taxon>
        <taxon>Endopterygota</taxon>
        <taxon>Lepidoptera</taxon>
        <taxon>Glossata</taxon>
        <taxon>Ditrysia</taxon>
        <taxon>Noctuoidea</taxon>
        <taxon>Noctuidae</taxon>
        <taxon>Heliothinae</taxon>
        <taxon>Heliothis</taxon>
    </lineage>
</organism>
<evidence type="ECO:0000256" key="3">
    <source>
        <dbReference type="SAM" id="MobiDB-lite"/>
    </source>
</evidence>
<comment type="caution">
    <text evidence="5">The sequence shown here is derived from an EMBL/GenBank/DDBJ whole genome shotgun (WGS) entry which is preliminary data.</text>
</comment>
<dbReference type="PROSITE" id="PS50102">
    <property type="entry name" value="RRM"/>
    <property type="match status" value="2"/>
</dbReference>
<feature type="compositionally biased region" description="Basic residues" evidence="3">
    <location>
        <begin position="262"/>
        <end position="271"/>
    </location>
</feature>
<dbReference type="AlphaFoldDB" id="A0A2A4JAP4"/>
<dbReference type="InterPro" id="IPR000504">
    <property type="entry name" value="RRM_dom"/>
</dbReference>
<feature type="compositionally biased region" description="Polar residues" evidence="3">
    <location>
        <begin position="103"/>
        <end position="147"/>
    </location>
</feature>
<evidence type="ECO:0000256" key="2">
    <source>
        <dbReference type="PROSITE-ProRule" id="PRU00176"/>
    </source>
</evidence>